<keyword evidence="3" id="KW-1185">Reference proteome</keyword>
<feature type="transmembrane region" description="Helical" evidence="1">
    <location>
        <begin position="47"/>
        <end position="70"/>
    </location>
</feature>
<dbReference type="EMBL" id="JAPWTJ010000004">
    <property type="protein sequence ID" value="KAJ8986035.1"/>
    <property type="molecule type" value="Genomic_DNA"/>
</dbReference>
<protein>
    <submittedName>
        <fullName evidence="2">Uncharacterized protein</fullName>
    </submittedName>
</protein>
<reference evidence="2" key="1">
    <citation type="journal article" date="2023" name="Insect Mol. Biol.">
        <title>Genome sequencing provides insights into the evolution of gene families encoding plant cell wall-degrading enzymes in longhorned beetles.</title>
        <authorList>
            <person name="Shin N.R."/>
            <person name="Okamura Y."/>
            <person name="Kirsch R."/>
            <person name="Pauchet Y."/>
        </authorList>
    </citation>
    <scope>NUCLEOTIDE SEQUENCE</scope>
    <source>
        <strain evidence="2">MMC_N1</strain>
    </source>
</reference>
<keyword evidence="1" id="KW-1133">Transmembrane helix</keyword>
<gene>
    <name evidence="2" type="ORF">NQ317_013920</name>
</gene>
<organism evidence="2 3">
    <name type="scientific">Molorchus minor</name>
    <dbReference type="NCBI Taxonomy" id="1323400"/>
    <lineage>
        <taxon>Eukaryota</taxon>
        <taxon>Metazoa</taxon>
        <taxon>Ecdysozoa</taxon>
        <taxon>Arthropoda</taxon>
        <taxon>Hexapoda</taxon>
        <taxon>Insecta</taxon>
        <taxon>Pterygota</taxon>
        <taxon>Neoptera</taxon>
        <taxon>Endopterygota</taxon>
        <taxon>Coleoptera</taxon>
        <taxon>Polyphaga</taxon>
        <taxon>Cucujiformia</taxon>
        <taxon>Chrysomeloidea</taxon>
        <taxon>Cerambycidae</taxon>
        <taxon>Lamiinae</taxon>
        <taxon>Monochamini</taxon>
        <taxon>Molorchus</taxon>
    </lineage>
</organism>
<keyword evidence="1" id="KW-0812">Transmembrane</keyword>
<evidence type="ECO:0000313" key="2">
    <source>
        <dbReference type="EMBL" id="KAJ8986035.1"/>
    </source>
</evidence>
<proteinExistence type="predicted"/>
<sequence>MEAVNLRLRKILETGIQVREVSLIYTKKPVCTSRGSSFISVGIVDCYPATLVLVGGLIAAVTIFLFELYANY</sequence>
<dbReference type="Proteomes" id="UP001162164">
    <property type="component" value="Unassembled WGS sequence"/>
</dbReference>
<evidence type="ECO:0000256" key="1">
    <source>
        <dbReference type="SAM" id="Phobius"/>
    </source>
</evidence>
<accession>A0ABQ9K614</accession>
<feature type="non-terminal residue" evidence="2">
    <location>
        <position position="72"/>
    </location>
</feature>
<keyword evidence="1" id="KW-0472">Membrane</keyword>
<name>A0ABQ9K614_9CUCU</name>
<evidence type="ECO:0000313" key="3">
    <source>
        <dbReference type="Proteomes" id="UP001162164"/>
    </source>
</evidence>
<comment type="caution">
    <text evidence="2">The sequence shown here is derived from an EMBL/GenBank/DDBJ whole genome shotgun (WGS) entry which is preliminary data.</text>
</comment>